<dbReference type="EMBL" id="WJBH02000005">
    <property type="protein sequence ID" value="KAI9557862.1"/>
    <property type="molecule type" value="Genomic_DNA"/>
</dbReference>
<name>A0AAD5KQ47_9CRUS</name>
<organism evidence="1 2">
    <name type="scientific">Daphnia sinensis</name>
    <dbReference type="NCBI Taxonomy" id="1820382"/>
    <lineage>
        <taxon>Eukaryota</taxon>
        <taxon>Metazoa</taxon>
        <taxon>Ecdysozoa</taxon>
        <taxon>Arthropoda</taxon>
        <taxon>Crustacea</taxon>
        <taxon>Branchiopoda</taxon>
        <taxon>Diplostraca</taxon>
        <taxon>Cladocera</taxon>
        <taxon>Anomopoda</taxon>
        <taxon>Daphniidae</taxon>
        <taxon>Daphnia</taxon>
        <taxon>Daphnia similis group</taxon>
    </lineage>
</organism>
<gene>
    <name evidence="1" type="ORF">GHT06_014613</name>
</gene>
<dbReference type="Proteomes" id="UP000820818">
    <property type="component" value="Linkage Group LG5"/>
</dbReference>
<evidence type="ECO:0000313" key="1">
    <source>
        <dbReference type="EMBL" id="KAI9557862.1"/>
    </source>
</evidence>
<dbReference type="AlphaFoldDB" id="A0AAD5KQ47"/>
<reference evidence="1 2" key="1">
    <citation type="submission" date="2022-05" db="EMBL/GenBank/DDBJ databases">
        <title>A multi-omics perspective on studying reproductive biology in Daphnia sinensis.</title>
        <authorList>
            <person name="Jia J."/>
        </authorList>
    </citation>
    <scope>NUCLEOTIDE SEQUENCE [LARGE SCALE GENOMIC DNA]</scope>
    <source>
        <strain evidence="1 2">WSL</strain>
    </source>
</reference>
<keyword evidence="2" id="KW-1185">Reference proteome</keyword>
<proteinExistence type="predicted"/>
<sequence length="61" mass="7105">MKEKEERGNDRHEVAGIRRRRTIGFPRAASTTGGIRLFCCFDPNEYRCHVPKTVNNSEIRK</sequence>
<evidence type="ECO:0000313" key="2">
    <source>
        <dbReference type="Proteomes" id="UP000820818"/>
    </source>
</evidence>
<accession>A0AAD5KQ47</accession>
<comment type="caution">
    <text evidence="1">The sequence shown here is derived from an EMBL/GenBank/DDBJ whole genome shotgun (WGS) entry which is preliminary data.</text>
</comment>
<protein>
    <submittedName>
        <fullName evidence="1">Uncharacterized protein</fullName>
    </submittedName>
</protein>